<dbReference type="InterPro" id="IPR007497">
    <property type="entry name" value="SIMPL/DUF541"/>
</dbReference>
<dbReference type="EMBL" id="BMFL01000014">
    <property type="protein sequence ID" value="GGF04148.1"/>
    <property type="molecule type" value="Genomic_DNA"/>
</dbReference>
<evidence type="ECO:0000313" key="5">
    <source>
        <dbReference type="Proteomes" id="UP000650994"/>
    </source>
</evidence>
<dbReference type="Gene3D" id="3.30.110.170">
    <property type="entry name" value="Protein of unknown function (DUF541), domain 1"/>
    <property type="match status" value="1"/>
</dbReference>
<dbReference type="OrthoDB" id="1118849at2"/>
<organism evidence="3 4">
    <name type="scientific">Chishuiella changwenlii</name>
    <dbReference type="NCBI Taxonomy" id="1434701"/>
    <lineage>
        <taxon>Bacteria</taxon>
        <taxon>Pseudomonadati</taxon>
        <taxon>Bacteroidota</taxon>
        <taxon>Flavobacteriia</taxon>
        <taxon>Flavobacteriales</taxon>
        <taxon>Weeksellaceae</taxon>
        <taxon>Chishuiella</taxon>
    </lineage>
</organism>
<name>A0A1M6TRT5_9FLAO</name>
<dbReference type="Pfam" id="PF04402">
    <property type="entry name" value="SIMPL"/>
    <property type="match status" value="1"/>
</dbReference>
<evidence type="ECO:0000313" key="3">
    <source>
        <dbReference type="EMBL" id="SHK59692.1"/>
    </source>
</evidence>
<dbReference type="STRING" id="1434701.SAMN05443634_10266"/>
<evidence type="ECO:0000313" key="4">
    <source>
        <dbReference type="Proteomes" id="UP000184120"/>
    </source>
</evidence>
<reference evidence="5" key="4">
    <citation type="journal article" date="2019" name="Int. J. Syst. Evol. Microbiol.">
        <title>The Global Catalogue of Microorganisms (GCM) 10K type strain sequencing project: providing services to taxonomists for standard genome sequencing and annotation.</title>
        <authorList>
            <consortium name="The Broad Institute Genomics Platform"/>
            <consortium name="The Broad Institute Genome Sequencing Center for Infectious Disease"/>
            <person name="Wu L."/>
            <person name="Ma J."/>
        </authorList>
    </citation>
    <scope>NUCLEOTIDE SEQUENCE [LARGE SCALE GENOMIC DNA]</scope>
    <source>
        <strain evidence="5">CGMCC 1.12707</strain>
    </source>
</reference>
<dbReference type="AlphaFoldDB" id="A0A1M6TRT5"/>
<reference evidence="3" key="3">
    <citation type="submission" date="2016-11" db="EMBL/GenBank/DDBJ databases">
        <authorList>
            <person name="Jaros S."/>
            <person name="Januszkiewicz K."/>
            <person name="Wedrychowicz H."/>
        </authorList>
    </citation>
    <scope>NUCLEOTIDE SEQUENCE [LARGE SCALE GENOMIC DNA]</scope>
    <source>
        <strain evidence="3">DSM 27989</strain>
    </source>
</reference>
<gene>
    <name evidence="2" type="ORF">GCM10010984_21830</name>
    <name evidence="3" type="ORF">SAMN05443634_10266</name>
</gene>
<feature type="chain" id="PRO_5009921157" description="SIMPL domain-containing protein" evidence="1">
    <location>
        <begin position="20"/>
        <end position="233"/>
    </location>
</feature>
<sequence length="233" mass="26385">MKNTLLLILFLLAVNKTFAQKNYIDQPFVETSAKVDTLVIPDRIYLTIIISEKDTKGKTSVEELESKMVNKLNSIGINLSKQLSLNDLSSNFKKYFLKQQEVLKAKSYSLLVYDAKTAVKVIVELENENISNVNLEKTEYSKIEELKLELKSQAILKAKLNAISMTKPLEQKIGRALFISDLDNDYNGLSGQVSGIRVRGYSSKVKASSYESIDIEFQKIKVEMEVNAKFLIE</sequence>
<evidence type="ECO:0000313" key="2">
    <source>
        <dbReference type="EMBL" id="GGF04148.1"/>
    </source>
</evidence>
<evidence type="ECO:0008006" key="6">
    <source>
        <dbReference type="Google" id="ProtNLM"/>
    </source>
</evidence>
<dbReference type="RefSeq" id="WP_072929366.1">
    <property type="nucleotide sequence ID" value="NZ_BMFL01000014.1"/>
</dbReference>
<keyword evidence="1" id="KW-0732">Signal</keyword>
<reference evidence="2" key="5">
    <citation type="submission" date="2024-05" db="EMBL/GenBank/DDBJ databases">
        <authorList>
            <person name="Sun Q."/>
            <person name="Zhou Y."/>
        </authorList>
    </citation>
    <scope>NUCLEOTIDE SEQUENCE</scope>
    <source>
        <strain evidence="2">CGMCC 1.12707</strain>
    </source>
</reference>
<keyword evidence="5" id="KW-1185">Reference proteome</keyword>
<dbReference type="EMBL" id="FRBH01000002">
    <property type="protein sequence ID" value="SHK59692.1"/>
    <property type="molecule type" value="Genomic_DNA"/>
</dbReference>
<dbReference type="Proteomes" id="UP000650994">
    <property type="component" value="Unassembled WGS sequence"/>
</dbReference>
<accession>A0A1M6TRT5</accession>
<proteinExistence type="predicted"/>
<feature type="signal peptide" evidence="1">
    <location>
        <begin position="1"/>
        <end position="19"/>
    </location>
</feature>
<reference evidence="4" key="2">
    <citation type="submission" date="2016-11" db="EMBL/GenBank/DDBJ databases">
        <authorList>
            <person name="Varghese N."/>
            <person name="Submissions S."/>
        </authorList>
    </citation>
    <scope>NUCLEOTIDE SEQUENCE [LARGE SCALE GENOMIC DNA]</scope>
    <source>
        <strain evidence="4">DSM 27989</strain>
    </source>
</reference>
<dbReference type="Proteomes" id="UP000184120">
    <property type="component" value="Unassembled WGS sequence"/>
</dbReference>
<reference evidence="2" key="1">
    <citation type="journal article" date="2014" name="Int. J. Syst. Evol. Microbiol.">
        <title>Complete genome of a new Firmicutes species belonging to the dominant human colonic microbiota ('Ruminococcus bicirculans') reveals two chromosomes and a selective capacity to utilize plant glucans.</title>
        <authorList>
            <consortium name="NISC Comparative Sequencing Program"/>
            <person name="Wegmann U."/>
            <person name="Louis P."/>
            <person name="Goesmann A."/>
            <person name="Henrissat B."/>
            <person name="Duncan S.H."/>
            <person name="Flint H.J."/>
        </authorList>
    </citation>
    <scope>NUCLEOTIDE SEQUENCE</scope>
    <source>
        <strain evidence="2">CGMCC 1.12707</strain>
    </source>
</reference>
<evidence type="ECO:0000256" key="1">
    <source>
        <dbReference type="SAM" id="SignalP"/>
    </source>
</evidence>
<protein>
    <recommendedName>
        <fullName evidence="6">SIMPL domain-containing protein</fullName>
    </recommendedName>
</protein>